<dbReference type="InParanoid" id="G0MPX6"/>
<organism evidence="4">
    <name type="scientific">Caenorhabditis brenneri</name>
    <name type="common">Nematode worm</name>
    <dbReference type="NCBI Taxonomy" id="135651"/>
    <lineage>
        <taxon>Eukaryota</taxon>
        <taxon>Metazoa</taxon>
        <taxon>Ecdysozoa</taxon>
        <taxon>Nematoda</taxon>
        <taxon>Chromadorea</taxon>
        <taxon>Rhabditida</taxon>
        <taxon>Rhabditina</taxon>
        <taxon>Rhabditomorpha</taxon>
        <taxon>Rhabditoidea</taxon>
        <taxon>Rhabditidae</taxon>
        <taxon>Peloderinae</taxon>
        <taxon>Caenorhabditis</taxon>
    </lineage>
</organism>
<keyword evidence="2" id="KW-1133">Transmembrane helix</keyword>
<dbReference type="AlphaFoldDB" id="G0MPX6"/>
<dbReference type="OrthoDB" id="5862724at2759"/>
<dbReference type="eggNOG" id="ENOG502TIRK">
    <property type="taxonomic scope" value="Eukaryota"/>
</dbReference>
<keyword evidence="2" id="KW-0472">Membrane</keyword>
<dbReference type="EMBL" id="GL379806">
    <property type="protein sequence ID" value="EGT40858.1"/>
    <property type="molecule type" value="Genomic_DNA"/>
</dbReference>
<keyword evidence="4" id="KW-1185">Reference proteome</keyword>
<feature type="compositionally biased region" description="Basic and acidic residues" evidence="1">
    <location>
        <begin position="78"/>
        <end position="90"/>
    </location>
</feature>
<feature type="region of interest" description="Disordered" evidence="1">
    <location>
        <begin position="44"/>
        <end position="142"/>
    </location>
</feature>
<proteinExistence type="predicted"/>
<gene>
    <name evidence="3" type="ORF">CAEBREN_25518</name>
</gene>
<evidence type="ECO:0000256" key="1">
    <source>
        <dbReference type="SAM" id="MobiDB-lite"/>
    </source>
</evidence>
<name>G0MPX6_CAEBE</name>
<dbReference type="OMA" id="IVWNLRS"/>
<keyword evidence="2" id="KW-0812">Transmembrane</keyword>
<evidence type="ECO:0000313" key="3">
    <source>
        <dbReference type="EMBL" id="EGT40858.1"/>
    </source>
</evidence>
<feature type="compositionally biased region" description="Low complexity" evidence="1">
    <location>
        <begin position="44"/>
        <end position="65"/>
    </location>
</feature>
<sequence>MSIVATGRSYRKEAVVAVAAVGIAIIVWNFRDRIASFWNSLGFSCSSSCSTSEKSSGKSTSETTSPVVKSADVAPESVNEKEKTSAEKLESPVAPPEPSTGNIAPESTEKPTSSVYVGLPKADPTNVSASIHPPNWPGATPR</sequence>
<reference evidence="4" key="1">
    <citation type="submission" date="2011-07" db="EMBL/GenBank/DDBJ databases">
        <authorList>
            <consortium name="Caenorhabditis brenneri Sequencing and Analysis Consortium"/>
            <person name="Wilson R.K."/>
        </authorList>
    </citation>
    <scope>NUCLEOTIDE SEQUENCE [LARGE SCALE GENOMIC DNA]</scope>
    <source>
        <strain evidence="4">PB2801</strain>
    </source>
</reference>
<dbReference type="FunCoup" id="G0MPX6">
    <property type="interactions" value="1897"/>
</dbReference>
<evidence type="ECO:0000256" key="2">
    <source>
        <dbReference type="SAM" id="Phobius"/>
    </source>
</evidence>
<feature type="transmembrane region" description="Helical" evidence="2">
    <location>
        <begin position="14"/>
        <end position="30"/>
    </location>
</feature>
<protein>
    <submittedName>
        <fullName evidence="3">Uncharacterized protein</fullName>
    </submittedName>
</protein>
<dbReference type="HOGENOM" id="CLU_1827093_0_0_1"/>
<accession>G0MPX6</accession>
<evidence type="ECO:0000313" key="4">
    <source>
        <dbReference type="Proteomes" id="UP000008068"/>
    </source>
</evidence>
<dbReference type="Proteomes" id="UP000008068">
    <property type="component" value="Unassembled WGS sequence"/>
</dbReference>